<dbReference type="AlphaFoldDB" id="A0A9W8B649"/>
<protein>
    <submittedName>
        <fullName evidence="2">Uncharacterized protein</fullName>
    </submittedName>
</protein>
<name>A0A9W8B649_9FUNG</name>
<proteinExistence type="predicted"/>
<gene>
    <name evidence="2" type="ORF">H4R34_003826</name>
</gene>
<evidence type="ECO:0000313" key="2">
    <source>
        <dbReference type="EMBL" id="KAJ1976837.1"/>
    </source>
</evidence>
<evidence type="ECO:0000313" key="3">
    <source>
        <dbReference type="Proteomes" id="UP001151582"/>
    </source>
</evidence>
<comment type="caution">
    <text evidence="2">The sequence shown here is derived from an EMBL/GenBank/DDBJ whole genome shotgun (WGS) entry which is preliminary data.</text>
</comment>
<feature type="compositionally biased region" description="Polar residues" evidence="1">
    <location>
        <begin position="21"/>
        <end position="31"/>
    </location>
</feature>
<sequence>MATTHAKPMEYPSGSDVPMYRQSSPYSSLKSDGSEANILLSGSRPFLAAQWDDFSSTADDLGYGSDNIVSEDSPFPMAGSSVDTSSNIMGDPAYAKQQIRLPDPLSFDAEPNEAEFGEQLYSNSYNTMKSLY</sequence>
<dbReference type="Proteomes" id="UP001151582">
    <property type="component" value="Unassembled WGS sequence"/>
</dbReference>
<accession>A0A9W8B649</accession>
<keyword evidence="3" id="KW-1185">Reference proteome</keyword>
<feature type="region of interest" description="Disordered" evidence="1">
    <location>
        <begin position="1"/>
        <end position="33"/>
    </location>
</feature>
<reference evidence="2" key="1">
    <citation type="submission" date="2022-07" db="EMBL/GenBank/DDBJ databases">
        <title>Phylogenomic reconstructions and comparative analyses of Kickxellomycotina fungi.</title>
        <authorList>
            <person name="Reynolds N.K."/>
            <person name="Stajich J.E."/>
            <person name="Barry K."/>
            <person name="Grigoriev I.V."/>
            <person name="Crous P."/>
            <person name="Smith M.E."/>
        </authorList>
    </citation>
    <scope>NUCLEOTIDE SEQUENCE</scope>
    <source>
        <strain evidence="2">RSA 567</strain>
    </source>
</reference>
<dbReference type="EMBL" id="JANBQB010000396">
    <property type="protein sequence ID" value="KAJ1976837.1"/>
    <property type="molecule type" value="Genomic_DNA"/>
</dbReference>
<evidence type="ECO:0000256" key="1">
    <source>
        <dbReference type="SAM" id="MobiDB-lite"/>
    </source>
</evidence>
<organism evidence="2 3">
    <name type="scientific">Dimargaris verticillata</name>
    <dbReference type="NCBI Taxonomy" id="2761393"/>
    <lineage>
        <taxon>Eukaryota</taxon>
        <taxon>Fungi</taxon>
        <taxon>Fungi incertae sedis</taxon>
        <taxon>Zoopagomycota</taxon>
        <taxon>Kickxellomycotina</taxon>
        <taxon>Dimargaritomycetes</taxon>
        <taxon>Dimargaritales</taxon>
        <taxon>Dimargaritaceae</taxon>
        <taxon>Dimargaris</taxon>
    </lineage>
</organism>